<proteinExistence type="predicted"/>
<dbReference type="EMBL" id="AP025591">
    <property type="protein sequence ID" value="BDG02160.1"/>
    <property type="molecule type" value="Genomic_DNA"/>
</dbReference>
<keyword evidence="2" id="KW-1185">Reference proteome</keyword>
<evidence type="ECO:0000313" key="1">
    <source>
        <dbReference type="EMBL" id="BDG02160.1"/>
    </source>
</evidence>
<name>A0ABM7WRQ6_9BACT</name>
<organism evidence="1 2">
    <name type="scientific">Anaeromyxobacter oryzae</name>
    <dbReference type="NCBI Taxonomy" id="2918170"/>
    <lineage>
        <taxon>Bacteria</taxon>
        <taxon>Pseudomonadati</taxon>
        <taxon>Myxococcota</taxon>
        <taxon>Myxococcia</taxon>
        <taxon>Myxococcales</taxon>
        <taxon>Cystobacterineae</taxon>
        <taxon>Anaeromyxobacteraceae</taxon>
        <taxon>Anaeromyxobacter</taxon>
    </lineage>
</organism>
<sequence>MSSPNENRRPLFSSLPRRRGLAALPLVALWLGLAVAFVVEVAPLRSPEDRFYELEAQRDFYVRAAAARQRALLAASGSHAPARVARTGHPAVQARTPARASVLETTDSAAGVLAAPLGCRSAQ</sequence>
<gene>
    <name evidence="1" type="ORF">AMOR_11560</name>
</gene>
<protein>
    <submittedName>
        <fullName evidence="1">Uncharacterized protein</fullName>
    </submittedName>
</protein>
<dbReference type="Proteomes" id="UP001162891">
    <property type="component" value="Chromosome"/>
</dbReference>
<accession>A0ABM7WRQ6</accession>
<reference evidence="2" key="1">
    <citation type="journal article" date="2022" name="Int. J. Syst. Evol. Microbiol.">
        <title>Anaeromyxobacter oryzae sp. nov., Anaeromyxobacter diazotrophicus sp. nov. and Anaeromyxobacter paludicola sp. nov., isolated from paddy soils.</title>
        <authorList>
            <person name="Itoh H."/>
            <person name="Xu Z."/>
            <person name="Mise K."/>
            <person name="Masuda Y."/>
            <person name="Ushijima N."/>
            <person name="Hayakawa C."/>
            <person name="Shiratori Y."/>
            <person name="Senoo K."/>
        </authorList>
    </citation>
    <scope>NUCLEOTIDE SEQUENCE [LARGE SCALE GENOMIC DNA]</scope>
    <source>
        <strain evidence="2">Red232</strain>
    </source>
</reference>
<dbReference type="RefSeq" id="WP_248359503.1">
    <property type="nucleotide sequence ID" value="NZ_AP025591.1"/>
</dbReference>
<evidence type="ECO:0000313" key="2">
    <source>
        <dbReference type="Proteomes" id="UP001162891"/>
    </source>
</evidence>